<evidence type="ECO:0000313" key="6">
    <source>
        <dbReference type="Proteomes" id="UP000694888"/>
    </source>
</evidence>
<name>A0ABM1VZ07_APLCA</name>
<dbReference type="RefSeq" id="XP_035827650.1">
    <property type="nucleotide sequence ID" value="XM_035971757.1"/>
</dbReference>
<keyword evidence="4" id="KW-0472">Membrane</keyword>
<keyword evidence="6" id="KW-1185">Reference proteome</keyword>
<dbReference type="InterPro" id="IPR011042">
    <property type="entry name" value="6-blade_b-propeller_TolB-like"/>
</dbReference>
<accession>A0ABM1VZ07</accession>
<reference evidence="7 8" key="1">
    <citation type="submission" date="2025-05" db="UniProtKB">
        <authorList>
            <consortium name="RefSeq"/>
        </authorList>
    </citation>
    <scope>IDENTIFICATION</scope>
</reference>
<keyword evidence="4" id="KW-0812">Transmembrane</keyword>
<organism evidence="6 8">
    <name type="scientific">Aplysia californica</name>
    <name type="common">California sea hare</name>
    <dbReference type="NCBI Taxonomy" id="6500"/>
    <lineage>
        <taxon>Eukaryota</taxon>
        <taxon>Metazoa</taxon>
        <taxon>Spiralia</taxon>
        <taxon>Lophotrochozoa</taxon>
        <taxon>Mollusca</taxon>
        <taxon>Gastropoda</taxon>
        <taxon>Heterobranchia</taxon>
        <taxon>Euthyneura</taxon>
        <taxon>Tectipleura</taxon>
        <taxon>Aplysiida</taxon>
        <taxon>Aplysioidea</taxon>
        <taxon>Aplysiidae</taxon>
        <taxon>Aplysia</taxon>
    </lineage>
</organism>
<proteinExistence type="inferred from homology"/>
<dbReference type="PANTHER" id="PTHR10009:SF18">
    <property type="entry name" value="PROTEIN YELLOW-LIKE PROTEIN"/>
    <property type="match status" value="1"/>
</dbReference>
<evidence type="ECO:0000256" key="2">
    <source>
        <dbReference type="ARBA" id="ARBA00009127"/>
    </source>
</evidence>
<evidence type="ECO:0000256" key="5">
    <source>
        <dbReference type="SAM" id="SignalP"/>
    </source>
</evidence>
<evidence type="ECO:0000256" key="4">
    <source>
        <dbReference type="SAM" id="Phobius"/>
    </source>
</evidence>
<feature type="signal peptide" evidence="5">
    <location>
        <begin position="1"/>
        <end position="23"/>
    </location>
</feature>
<gene>
    <name evidence="7 8" type="primary">LOC101862766</name>
</gene>
<dbReference type="GeneID" id="101862766"/>
<evidence type="ECO:0000313" key="7">
    <source>
        <dbReference type="RefSeq" id="XP_035827649.1"/>
    </source>
</evidence>
<dbReference type="Pfam" id="PF03022">
    <property type="entry name" value="MRJP"/>
    <property type="match status" value="1"/>
</dbReference>
<evidence type="ECO:0000256" key="1">
    <source>
        <dbReference type="ARBA" id="ARBA00004613"/>
    </source>
</evidence>
<dbReference type="Proteomes" id="UP000694888">
    <property type="component" value="Unplaced"/>
</dbReference>
<evidence type="ECO:0000256" key="3">
    <source>
        <dbReference type="ARBA" id="ARBA00022525"/>
    </source>
</evidence>
<dbReference type="RefSeq" id="XP_035827649.1">
    <property type="nucleotide sequence ID" value="XM_035971756.1"/>
</dbReference>
<keyword evidence="5" id="KW-0732">Signal</keyword>
<feature type="chain" id="PRO_5045023440" evidence="5">
    <location>
        <begin position="24"/>
        <end position="447"/>
    </location>
</feature>
<dbReference type="SUPFAM" id="SSF63825">
    <property type="entry name" value="YWTD domain"/>
    <property type="match status" value="1"/>
</dbReference>
<keyword evidence="3" id="KW-0964">Secreted</keyword>
<dbReference type="InterPro" id="IPR017996">
    <property type="entry name" value="MRJP/yellow-related"/>
</dbReference>
<comment type="similarity">
    <text evidence="2">Belongs to the major royal jelly protein family.</text>
</comment>
<dbReference type="Gene3D" id="2.120.10.30">
    <property type="entry name" value="TolB, C-terminal domain"/>
    <property type="match status" value="1"/>
</dbReference>
<feature type="transmembrane region" description="Helical" evidence="4">
    <location>
        <begin position="422"/>
        <end position="443"/>
    </location>
</feature>
<dbReference type="PANTHER" id="PTHR10009">
    <property type="entry name" value="PROTEIN YELLOW-RELATED"/>
    <property type="match status" value="1"/>
</dbReference>
<evidence type="ECO:0000313" key="8">
    <source>
        <dbReference type="RefSeq" id="XP_035827650.1"/>
    </source>
</evidence>
<protein>
    <submittedName>
        <fullName evidence="7 8">Protein yellow isoform X1</fullName>
    </submittedName>
</protein>
<sequence>MNHRAVLLTCFLCLALTQNEVDSQKFGDVQAVYEWTTLDLDWPSEAVKEEFINNGSFAVDKNVVSGIKVYKNEVYLSIPRWLSTTGIPVSLVKVVKVGSEVKLRPYPDWASQTVGDCQALQYVQSMEIDPNTGRMYVIDVGRNGLFAQSGAQNLCPAKIVVFDLHTDQRVASYDFPDDVVKRDDNFLNDIVLDYVDGQVKYAYITDVNAHSIHVFDFGTKRAWSLNDEASMKAEPDGGIIVINGKNYTFSLGVNGIAMSPNFDYLYYSSIGAYSLYQVPTSTLRNGGSDGIRLVGKKGSQSDGMAFSCKRLYYGALSKNAVCYWDIEKDMRDQNKDISHVTLNTQTQLVKDDQKMQWQDTFAIDEEGYLWFTADRLQLLFTNTMNFTGSEINMRIYKVFINETSYLHGAPGRTNNNTAGQRFGGTLSIINLFWSLFLTVFLSLKRTE</sequence>
<keyword evidence="4" id="KW-1133">Transmembrane helix</keyword>
<comment type="subcellular location">
    <subcellularLocation>
        <location evidence="1">Secreted</location>
    </subcellularLocation>
</comment>